<organism evidence="3 4">
    <name type="scientific">Teichococcus vastitatis</name>
    <dbReference type="NCBI Taxonomy" id="2307076"/>
    <lineage>
        <taxon>Bacteria</taxon>
        <taxon>Pseudomonadati</taxon>
        <taxon>Pseudomonadota</taxon>
        <taxon>Alphaproteobacteria</taxon>
        <taxon>Acetobacterales</taxon>
        <taxon>Roseomonadaceae</taxon>
        <taxon>Roseomonas</taxon>
    </lineage>
</organism>
<dbReference type="InterPro" id="IPR005064">
    <property type="entry name" value="BUG"/>
</dbReference>
<evidence type="ECO:0000313" key="4">
    <source>
        <dbReference type="Proteomes" id="UP001201985"/>
    </source>
</evidence>
<dbReference type="SUPFAM" id="SSF53850">
    <property type="entry name" value="Periplasmic binding protein-like II"/>
    <property type="match status" value="1"/>
</dbReference>
<feature type="signal peptide" evidence="2">
    <location>
        <begin position="1"/>
        <end position="31"/>
    </location>
</feature>
<evidence type="ECO:0000256" key="1">
    <source>
        <dbReference type="ARBA" id="ARBA00006987"/>
    </source>
</evidence>
<dbReference type="Gene3D" id="3.40.190.10">
    <property type="entry name" value="Periplasmic binding protein-like II"/>
    <property type="match status" value="1"/>
</dbReference>
<comment type="similarity">
    <text evidence="1">Belongs to the UPF0065 (bug) family.</text>
</comment>
<reference evidence="3 4" key="1">
    <citation type="submission" date="2022-03" db="EMBL/GenBank/DDBJ databases">
        <title>Complete genome analysis of Roseomonas KG 17.1 : a prolific producer of plant growth promoters.</title>
        <authorList>
            <person name="Saadouli I."/>
            <person name="Najjari A."/>
            <person name="Mosbah A."/>
            <person name="Ouzari H.I."/>
        </authorList>
    </citation>
    <scope>NUCLEOTIDE SEQUENCE [LARGE SCALE GENOMIC DNA]</scope>
    <source>
        <strain evidence="3 4">KG17-1</strain>
    </source>
</reference>
<dbReference type="Proteomes" id="UP001201985">
    <property type="component" value="Unassembled WGS sequence"/>
</dbReference>
<comment type="caution">
    <text evidence="3">The sequence shown here is derived from an EMBL/GenBank/DDBJ whole genome shotgun (WGS) entry which is preliminary data.</text>
</comment>
<dbReference type="PIRSF" id="PIRSF017082">
    <property type="entry name" value="YflP"/>
    <property type="match status" value="1"/>
</dbReference>
<name>A0ABS9W2F7_9PROT</name>
<dbReference type="RefSeq" id="WP_241792708.1">
    <property type="nucleotide sequence ID" value="NZ_JALBUU010000004.1"/>
</dbReference>
<evidence type="ECO:0000313" key="3">
    <source>
        <dbReference type="EMBL" id="MCI0753481.1"/>
    </source>
</evidence>
<dbReference type="EMBL" id="JALBUU010000004">
    <property type="protein sequence ID" value="MCI0753481.1"/>
    <property type="molecule type" value="Genomic_DNA"/>
</dbReference>
<dbReference type="Gene3D" id="3.40.190.150">
    <property type="entry name" value="Bordetella uptake gene, domain 1"/>
    <property type="match status" value="1"/>
</dbReference>
<protein>
    <submittedName>
        <fullName evidence="3">Tripartite tricarboxylate transporter substrate binding protein</fullName>
    </submittedName>
</protein>
<accession>A0ABS9W2F7</accession>
<dbReference type="PANTHER" id="PTHR42928:SF5">
    <property type="entry name" value="BLR1237 PROTEIN"/>
    <property type="match status" value="1"/>
</dbReference>
<dbReference type="InterPro" id="IPR042100">
    <property type="entry name" value="Bug_dom1"/>
</dbReference>
<evidence type="ECO:0000256" key="2">
    <source>
        <dbReference type="SAM" id="SignalP"/>
    </source>
</evidence>
<gene>
    <name evidence="3" type="ORF">MON41_06875</name>
</gene>
<dbReference type="Pfam" id="PF03401">
    <property type="entry name" value="TctC"/>
    <property type="match status" value="1"/>
</dbReference>
<keyword evidence="4" id="KW-1185">Reference proteome</keyword>
<proteinExistence type="inferred from homology"/>
<dbReference type="CDD" id="cd07012">
    <property type="entry name" value="PBP2_Bug_TTT"/>
    <property type="match status" value="1"/>
</dbReference>
<dbReference type="PANTHER" id="PTHR42928">
    <property type="entry name" value="TRICARBOXYLATE-BINDING PROTEIN"/>
    <property type="match status" value="1"/>
</dbReference>
<dbReference type="InterPro" id="IPR006311">
    <property type="entry name" value="TAT_signal"/>
</dbReference>
<feature type="chain" id="PRO_5046230836" evidence="2">
    <location>
        <begin position="32"/>
        <end position="331"/>
    </location>
</feature>
<keyword evidence="2" id="KW-0732">Signal</keyword>
<dbReference type="PROSITE" id="PS51318">
    <property type="entry name" value="TAT"/>
    <property type="match status" value="1"/>
</dbReference>
<sequence>MFGNSTLHRRGVLASAALGALGLAGTVPALAQTNAHFARGKRFQIIVAGSAGSGVDITARFLASALEKEFPGTSFQIVNRPGAGIQVGLQALADAPKDGYTFGLVSLPTAITIVLDTARRAGFTRDSFLAVANFSYDAGAIAVRADSAYKSLGDLIEAAKSKPKERTVGVVGPRGREHLDVISMGQGSGASFTPVFHNDSSLALNTLLGGNIDAVQGSVGDFVNQTRAGRIRVLTVFDNQESVFAPGVPTAESQGFKILTGTSRGFAFPVGVDPAVAAALSAAIGKVANAPDQKAKLQEMSIEVRYMDQNQYGAYWTNETQRVADLMAKIP</sequence>